<dbReference type="STRING" id="394096.DB31_8281"/>
<dbReference type="InterPro" id="IPR019196">
    <property type="entry name" value="ABC_transp_unknown"/>
</dbReference>
<dbReference type="SUPFAM" id="SSF52317">
    <property type="entry name" value="Class I glutamine amidotransferase-like"/>
    <property type="match status" value="1"/>
</dbReference>
<feature type="transmembrane region" description="Helical" evidence="1">
    <location>
        <begin position="68"/>
        <end position="88"/>
    </location>
</feature>
<feature type="transmembrane region" description="Helical" evidence="1">
    <location>
        <begin position="36"/>
        <end position="56"/>
    </location>
</feature>
<feature type="transmembrane region" description="Helical" evidence="1">
    <location>
        <begin position="582"/>
        <end position="602"/>
    </location>
</feature>
<name>A0A085WJD5_9BACT</name>
<dbReference type="Proteomes" id="UP000028725">
    <property type="component" value="Unassembled WGS sequence"/>
</dbReference>
<accession>A0A085WJD5</accession>
<proteinExistence type="predicted"/>
<feature type="transmembrane region" description="Helical" evidence="1">
    <location>
        <begin position="108"/>
        <end position="130"/>
    </location>
</feature>
<evidence type="ECO:0000259" key="2">
    <source>
        <dbReference type="Pfam" id="PF09822"/>
    </source>
</evidence>
<protein>
    <recommendedName>
        <fullName evidence="2">ABC-type uncharacterized transport system domain-containing protein</fullName>
    </recommendedName>
</protein>
<dbReference type="InterPro" id="IPR029062">
    <property type="entry name" value="Class_I_gatase-like"/>
</dbReference>
<keyword evidence="1" id="KW-1133">Transmembrane helix</keyword>
<dbReference type="PATRIC" id="fig|394096.3.peg.4322"/>
<gene>
    <name evidence="3" type="ORF">DB31_8281</name>
</gene>
<dbReference type="AlphaFoldDB" id="A0A085WJD5"/>
<feature type="transmembrane region" description="Helical" evidence="1">
    <location>
        <begin position="151"/>
        <end position="172"/>
    </location>
</feature>
<dbReference type="Pfam" id="PF09822">
    <property type="entry name" value="ABC_transp_aux"/>
    <property type="match status" value="1"/>
</dbReference>
<evidence type="ECO:0000313" key="4">
    <source>
        <dbReference type="Proteomes" id="UP000028725"/>
    </source>
</evidence>
<organism evidence="3 4">
    <name type="scientific">Hyalangium minutum</name>
    <dbReference type="NCBI Taxonomy" id="394096"/>
    <lineage>
        <taxon>Bacteria</taxon>
        <taxon>Pseudomonadati</taxon>
        <taxon>Myxococcota</taxon>
        <taxon>Myxococcia</taxon>
        <taxon>Myxococcales</taxon>
        <taxon>Cystobacterineae</taxon>
        <taxon>Archangiaceae</taxon>
        <taxon>Hyalangium</taxon>
    </lineage>
</organism>
<keyword evidence="4" id="KW-1185">Reference proteome</keyword>
<keyword evidence="1" id="KW-0472">Membrane</keyword>
<sequence length="619" mass="66336">MAMNSRGSSLVLSIAFAAVLVLGLVAERIAGAGTALTATVAVRTVVLLGIIGLGVLRMSQATGERKVLWRWALLCYVAGFVGLLLFTAQSELGAKLLGTPLSQSSPKLAVVFQALFPALLVLSLLPLALLESSAAAMARAPVLETDRTRGALYSGAGTAFVLIFAFAAMYVATQRDVTWDLSYFRTARPGESSRKIVRGLTEPLQVMLFFPPANDVGEAVSQYFRELGEESPQLQVERLDQAVEPAKARTVGVTTNGVLVLARGEQREVFTVGLELDRARGQLSRLDQEVQKRLLTVARPRRVVYLTEGHGERSDARALPGETERPGISQLKELLRGQNVEVQTVSAGEGLGTEVPRDAAAVLILGPTKPFLPEEVAALREYFNKGGRLFIALDPEGSPEDELLKMLGVKYLKTKLANDQVYFRLTRQPSDRTNLGTSNYSSHPSVSTLAQLGGQGPVVMLGAGALEPIVPPPEGISVDVTVRAHEATFPDANGNFTEDPGEERRNWPLAVAVQKQGTGKDPGRAVVLGDSDALVDGVLPSLGNVYLALDALRWLTGEEAISGKVTSEEDVPIQHTREQDVLWFWATVLLAPAVVLGVGFFVTRRRGRRAPAVPAGGAS</sequence>
<dbReference type="EMBL" id="JMCB01000007">
    <property type="protein sequence ID" value="KFE67798.1"/>
    <property type="molecule type" value="Genomic_DNA"/>
</dbReference>
<evidence type="ECO:0000313" key="3">
    <source>
        <dbReference type="EMBL" id="KFE67798.1"/>
    </source>
</evidence>
<comment type="caution">
    <text evidence="3">The sequence shown here is derived from an EMBL/GenBank/DDBJ whole genome shotgun (WGS) entry which is preliminary data.</text>
</comment>
<keyword evidence="1" id="KW-0812">Transmembrane</keyword>
<evidence type="ECO:0000256" key="1">
    <source>
        <dbReference type="SAM" id="Phobius"/>
    </source>
</evidence>
<feature type="domain" description="ABC-type uncharacterised transport system" evidence="2">
    <location>
        <begin position="301"/>
        <end position="538"/>
    </location>
</feature>
<reference evidence="3 4" key="1">
    <citation type="submission" date="2014-04" db="EMBL/GenBank/DDBJ databases">
        <title>Genome assembly of Hyalangium minutum DSM 14724.</title>
        <authorList>
            <person name="Sharma G."/>
            <person name="Subramanian S."/>
        </authorList>
    </citation>
    <scope>NUCLEOTIDE SEQUENCE [LARGE SCALE GENOMIC DNA]</scope>
    <source>
        <strain evidence="3 4">DSM 14724</strain>
    </source>
</reference>